<dbReference type="Gene3D" id="3.30.1050.10">
    <property type="entry name" value="SCP2 sterol-binding domain"/>
    <property type="match status" value="1"/>
</dbReference>
<dbReference type="PANTHER" id="PTHR43223:SF1">
    <property type="entry name" value="ALKYL_ARYL-SULFATASE BDS1"/>
    <property type="match status" value="1"/>
</dbReference>
<dbReference type="InterPro" id="IPR036527">
    <property type="entry name" value="SCP2_sterol-bd_dom_sf"/>
</dbReference>
<feature type="domain" description="Alkyl sulfatase C-terminal" evidence="1">
    <location>
        <begin position="34"/>
        <end position="121"/>
    </location>
</feature>
<dbReference type="AlphaFoldDB" id="A0A6G3XC02"/>
<accession>A0A6G3XC02</accession>
<dbReference type="InterPro" id="IPR029229">
    <property type="entry name" value="Alkyl_sulf_C"/>
</dbReference>
<dbReference type="GO" id="GO:0046983">
    <property type="term" value="F:protein dimerization activity"/>
    <property type="evidence" value="ECO:0007669"/>
    <property type="project" value="InterPro"/>
</dbReference>
<protein>
    <submittedName>
        <fullName evidence="2">MBL fold metallo-hydrolase</fullName>
    </submittedName>
</protein>
<feature type="non-terminal residue" evidence="2">
    <location>
        <position position="123"/>
    </location>
</feature>
<name>A0A6G3XC02_9ACTN</name>
<organism evidence="2">
    <name type="scientific">Streptomyces sp. SID7499</name>
    <dbReference type="NCBI Taxonomy" id="2706086"/>
    <lineage>
        <taxon>Bacteria</taxon>
        <taxon>Bacillati</taxon>
        <taxon>Actinomycetota</taxon>
        <taxon>Actinomycetes</taxon>
        <taxon>Kitasatosporales</taxon>
        <taxon>Streptomycetaceae</taxon>
        <taxon>Streptomyces</taxon>
    </lineage>
</organism>
<comment type="caution">
    <text evidence="2">The sequence shown here is derived from an EMBL/GenBank/DDBJ whole genome shotgun (WGS) entry which is preliminary data.</text>
</comment>
<gene>
    <name evidence="2" type="ORF">G3M58_53200</name>
</gene>
<dbReference type="GO" id="GO:0018909">
    <property type="term" value="P:dodecyl sulfate metabolic process"/>
    <property type="evidence" value="ECO:0007669"/>
    <property type="project" value="TreeGrafter"/>
</dbReference>
<evidence type="ECO:0000313" key="2">
    <source>
        <dbReference type="EMBL" id="NEE15207.1"/>
    </source>
</evidence>
<dbReference type="GO" id="GO:0046872">
    <property type="term" value="F:metal ion binding"/>
    <property type="evidence" value="ECO:0007669"/>
    <property type="project" value="UniProtKB-KW"/>
</dbReference>
<feature type="non-terminal residue" evidence="2">
    <location>
        <position position="1"/>
    </location>
</feature>
<keyword evidence="2" id="KW-0378">Hydrolase</keyword>
<dbReference type="PANTHER" id="PTHR43223">
    <property type="entry name" value="ALKYL/ARYL-SULFATASE"/>
    <property type="match status" value="1"/>
</dbReference>
<dbReference type="EMBL" id="JAAGMN010005473">
    <property type="protein sequence ID" value="NEE15207.1"/>
    <property type="molecule type" value="Genomic_DNA"/>
</dbReference>
<dbReference type="GO" id="GO:0018741">
    <property type="term" value="F:linear primary-alkylsulfatase activity"/>
    <property type="evidence" value="ECO:0007669"/>
    <property type="project" value="TreeGrafter"/>
</dbReference>
<reference evidence="2" key="1">
    <citation type="submission" date="2020-01" db="EMBL/GenBank/DDBJ databases">
        <title>Insect and environment-associated Actinomycetes.</title>
        <authorList>
            <person name="Currrie C."/>
            <person name="Chevrette M."/>
            <person name="Carlson C."/>
            <person name="Stubbendieck R."/>
            <person name="Wendt-Pienkowski E."/>
        </authorList>
    </citation>
    <scope>NUCLEOTIDE SEQUENCE</scope>
    <source>
        <strain evidence="2">SID7499</strain>
    </source>
</reference>
<dbReference type="SUPFAM" id="SSF55718">
    <property type="entry name" value="SCP-like"/>
    <property type="match status" value="1"/>
</dbReference>
<proteinExistence type="predicted"/>
<evidence type="ECO:0000259" key="1">
    <source>
        <dbReference type="Pfam" id="PF14864"/>
    </source>
</evidence>
<dbReference type="InterPro" id="IPR052195">
    <property type="entry name" value="Bact_Alkyl/Aryl-Sulfatase"/>
</dbReference>
<dbReference type="Pfam" id="PF14864">
    <property type="entry name" value="Alkyl_sulf_C"/>
    <property type="match status" value="1"/>
</dbReference>
<sequence length="123" mass="13218">EQLGYGAENGTWRNFYLSGTTELREGRFGTPTVTASADIIANLSPRLLFDALAVQINGPEAWDLKITIDIVLTDTAETYRLGLTNGVLTHTAAQQQDSADLTLTTTARRLPALALGDLTPDAL</sequence>